<evidence type="ECO:0000313" key="1">
    <source>
        <dbReference type="EMBL" id="KAJ4715182.1"/>
    </source>
</evidence>
<sequence length="169" mass="18973">MDVKNAFLNGDLTKDVYMKPPPGYAHPSHKVSKLRHALYSLKQVPQAWFAKFSIVIQHLGFHSSSYDTTLFIRNTDHGCILLLLYMDDMIITGDDIDGISALKTSLQKHFEMKDLAQLNYFFGLEVLFYADGYYLSQAKYASDLLAGAGLTNSKITFTPLEPNAKLTPS</sequence>
<evidence type="ECO:0000313" key="2">
    <source>
        <dbReference type="Proteomes" id="UP001164539"/>
    </source>
</evidence>
<accession>A0ACC1XW84</accession>
<reference evidence="1 2" key="1">
    <citation type="journal article" date="2023" name="Science">
        <title>Complex scaffold remodeling in plant triterpene biosynthesis.</title>
        <authorList>
            <person name="De La Pena R."/>
            <person name="Hodgson H."/>
            <person name="Liu J.C."/>
            <person name="Stephenson M.J."/>
            <person name="Martin A.C."/>
            <person name="Owen C."/>
            <person name="Harkess A."/>
            <person name="Leebens-Mack J."/>
            <person name="Jimenez L.E."/>
            <person name="Osbourn A."/>
            <person name="Sattely E.S."/>
        </authorList>
    </citation>
    <scope>NUCLEOTIDE SEQUENCE [LARGE SCALE GENOMIC DNA]</scope>
    <source>
        <strain evidence="2">cv. JPN11</strain>
        <tissue evidence="1">Leaf</tissue>
    </source>
</reference>
<dbReference type="Proteomes" id="UP001164539">
    <property type="component" value="Chromosome 7"/>
</dbReference>
<keyword evidence="2" id="KW-1185">Reference proteome</keyword>
<name>A0ACC1XW84_MELAZ</name>
<comment type="caution">
    <text evidence="1">The sequence shown here is derived from an EMBL/GenBank/DDBJ whole genome shotgun (WGS) entry which is preliminary data.</text>
</comment>
<protein>
    <submittedName>
        <fullName evidence="1">Retrovirus-related Pol polyprotein from transposon TNT 1-94</fullName>
    </submittedName>
</protein>
<gene>
    <name evidence="1" type="ORF">OWV82_013570</name>
</gene>
<proteinExistence type="predicted"/>
<dbReference type="EMBL" id="CM051400">
    <property type="protein sequence ID" value="KAJ4715182.1"/>
    <property type="molecule type" value="Genomic_DNA"/>
</dbReference>
<organism evidence="1 2">
    <name type="scientific">Melia azedarach</name>
    <name type="common">Chinaberry tree</name>
    <dbReference type="NCBI Taxonomy" id="155640"/>
    <lineage>
        <taxon>Eukaryota</taxon>
        <taxon>Viridiplantae</taxon>
        <taxon>Streptophyta</taxon>
        <taxon>Embryophyta</taxon>
        <taxon>Tracheophyta</taxon>
        <taxon>Spermatophyta</taxon>
        <taxon>Magnoliopsida</taxon>
        <taxon>eudicotyledons</taxon>
        <taxon>Gunneridae</taxon>
        <taxon>Pentapetalae</taxon>
        <taxon>rosids</taxon>
        <taxon>malvids</taxon>
        <taxon>Sapindales</taxon>
        <taxon>Meliaceae</taxon>
        <taxon>Melia</taxon>
    </lineage>
</organism>